<name>A0ACC1QIF8_9HYPO</name>
<sequence>MKFFSALIFPAIAIAAAVPGADIEARADLPGLNAAQSPHARDIVAQAKKDGVGAHGCQIAIAYTLAESGLLNLANKAVPDSLKYPNDGTASDHDRIGVFQISAARSKSVKCDMEAACSANLFFSNMKKIRDWQTKDVAVVCQEMLISGPPTRFAKFKAEAVKVCATGF</sequence>
<dbReference type="Proteomes" id="UP001148737">
    <property type="component" value="Unassembled WGS sequence"/>
</dbReference>
<proteinExistence type="predicted"/>
<keyword evidence="2" id="KW-1185">Reference proteome</keyword>
<protein>
    <submittedName>
        <fullName evidence="1">Uncharacterized protein</fullName>
    </submittedName>
</protein>
<organism evidence="1 2">
    <name type="scientific">Lecanicillium saksenae</name>
    <dbReference type="NCBI Taxonomy" id="468837"/>
    <lineage>
        <taxon>Eukaryota</taxon>
        <taxon>Fungi</taxon>
        <taxon>Dikarya</taxon>
        <taxon>Ascomycota</taxon>
        <taxon>Pezizomycotina</taxon>
        <taxon>Sordariomycetes</taxon>
        <taxon>Hypocreomycetidae</taxon>
        <taxon>Hypocreales</taxon>
        <taxon>Cordycipitaceae</taxon>
        <taxon>Lecanicillium</taxon>
    </lineage>
</organism>
<evidence type="ECO:0000313" key="2">
    <source>
        <dbReference type="Proteomes" id="UP001148737"/>
    </source>
</evidence>
<comment type="caution">
    <text evidence="1">The sequence shown here is derived from an EMBL/GenBank/DDBJ whole genome shotgun (WGS) entry which is preliminary data.</text>
</comment>
<reference evidence="1" key="1">
    <citation type="submission" date="2022-07" db="EMBL/GenBank/DDBJ databases">
        <title>Genome Sequence of Lecanicillium saksenae.</title>
        <authorList>
            <person name="Buettner E."/>
        </authorList>
    </citation>
    <scope>NUCLEOTIDE SEQUENCE</scope>
    <source>
        <strain evidence="1">VT-O1</strain>
    </source>
</reference>
<evidence type="ECO:0000313" key="1">
    <source>
        <dbReference type="EMBL" id="KAJ3478368.1"/>
    </source>
</evidence>
<gene>
    <name evidence="1" type="ORF">NLG97_g8597</name>
</gene>
<accession>A0ACC1QIF8</accession>
<dbReference type="EMBL" id="JANAKD010001550">
    <property type="protein sequence ID" value="KAJ3478368.1"/>
    <property type="molecule type" value="Genomic_DNA"/>
</dbReference>